<keyword evidence="4" id="KW-1185">Reference proteome</keyword>
<proteinExistence type="predicted"/>
<dbReference type="EMBL" id="JBFTWV010000024">
    <property type="protein sequence ID" value="KAL2796674.1"/>
    <property type="molecule type" value="Genomic_DNA"/>
</dbReference>
<dbReference type="Proteomes" id="UP001610563">
    <property type="component" value="Unassembled WGS sequence"/>
</dbReference>
<evidence type="ECO:0008006" key="5">
    <source>
        <dbReference type="Google" id="ProtNLM"/>
    </source>
</evidence>
<feature type="transmembrane region" description="Helical" evidence="1">
    <location>
        <begin position="435"/>
        <end position="455"/>
    </location>
</feature>
<feature type="transmembrane region" description="Helical" evidence="1">
    <location>
        <begin position="587"/>
        <end position="607"/>
    </location>
</feature>
<feature type="signal peptide" evidence="2">
    <location>
        <begin position="1"/>
        <end position="17"/>
    </location>
</feature>
<keyword evidence="1" id="KW-0472">Membrane</keyword>
<keyword evidence="1" id="KW-1133">Transmembrane helix</keyword>
<name>A0ABR4GCC1_9EURO</name>
<feature type="transmembrane region" description="Helical" evidence="1">
    <location>
        <begin position="508"/>
        <end position="531"/>
    </location>
</feature>
<gene>
    <name evidence="3" type="ORF">BJX66DRAFT_299065</name>
</gene>
<evidence type="ECO:0000313" key="3">
    <source>
        <dbReference type="EMBL" id="KAL2796674.1"/>
    </source>
</evidence>
<feature type="transmembrane region" description="Helical" evidence="1">
    <location>
        <begin position="475"/>
        <end position="496"/>
    </location>
</feature>
<feature type="transmembrane region" description="Helical" evidence="1">
    <location>
        <begin position="700"/>
        <end position="720"/>
    </location>
</feature>
<evidence type="ECO:0000256" key="1">
    <source>
        <dbReference type="SAM" id="Phobius"/>
    </source>
</evidence>
<keyword evidence="1" id="KW-0812">Transmembrane</keyword>
<evidence type="ECO:0000313" key="4">
    <source>
        <dbReference type="Proteomes" id="UP001610563"/>
    </source>
</evidence>
<feature type="transmembrane region" description="Helical" evidence="1">
    <location>
        <begin position="543"/>
        <end position="567"/>
    </location>
</feature>
<comment type="caution">
    <text evidence="3">The sequence shown here is derived from an EMBL/GenBank/DDBJ whole genome shotgun (WGS) entry which is preliminary data.</text>
</comment>
<accession>A0ABR4GCC1</accession>
<reference evidence="3 4" key="1">
    <citation type="submission" date="2024-07" db="EMBL/GenBank/DDBJ databases">
        <title>Section-level genome sequencing and comparative genomics of Aspergillus sections Usti and Cavernicolus.</title>
        <authorList>
            <consortium name="Lawrence Berkeley National Laboratory"/>
            <person name="Nybo J.L."/>
            <person name="Vesth T.C."/>
            <person name="Theobald S."/>
            <person name="Frisvad J.C."/>
            <person name="Larsen T.O."/>
            <person name="Kjaerboelling I."/>
            <person name="Rothschild-Mancinelli K."/>
            <person name="Lyhne E.K."/>
            <person name="Kogle M.E."/>
            <person name="Barry K."/>
            <person name="Clum A."/>
            <person name="Na H."/>
            <person name="Ledsgaard L."/>
            <person name="Lin J."/>
            <person name="Lipzen A."/>
            <person name="Kuo A."/>
            <person name="Riley R."/>
            <person name="Mondo S."/>
            <person name="Labutti K."/>
            <person name="Haridas S."/>
            <person name="Pangalinan J."/>
            <person name="Salamov A.A."/>
            <person name="Simmons B.A."/>
            <person name="Magnuson J.K."/>
            <person name="Chen J."/>
            <person name="Drula E."/>
            <person name="Henrissat B."/>
            <person name="Wiebenga A."/>
            <person name="Lubbers R.J."/>
            <person name="Gomes A.C."/>
            <person name="Makela M.R."/>
            <person name="Stajich J."/>
            <person name="Grigoriev I.V."/>
            <person name="Mortensen U.H."/>
            <person name="De Vries R.P."/>
            <person name="Baker S.E."/>
            <person name="Andersen M.R."/>
        </authorList>
    </citation>
    <scope>NUCLEOTIDE SEQUENCE [LARGE SCALE GENOMIC DNA]</scope>
    <source>
        <strain evidence="3 4">CBS 209.92</strain>
    </source>
</reference>
<organism evidence="3 4">
    <name type="scientific">Aspergillus keveii</name>
    <dbReference type="NCBI Taxonomy" id="714993"/>
    <lineage>
        <taxon>Eukaryota</taxon>
        <taxon>Fungi</taxon>
        <taxon>Dikarya</taxon>
        <taxon>Ascomycota</taxon>
        <taxon>Pezizomycotina</taxon>
        <taxon>Eurotiomycetes</taxon>
        <taxon>Eurotiomycetidae</taxon>
        <taxon>Eurotiales</taxon>
        <taxon>Aspergillaceae</taxon>
        <taxon>Aspergillus</taxon>
        <taxon>Aspergillus subgen. Nidulantes</taxon>
    </lineage>
</organism>
<keyword evidence="2" id="KW-0732">Signal</keyword>
<protein>
    <recommendedName>
        <fullName evidence="5">Integral membrane protein</fullName>
    </recommendedName>
</protein>
<evidence type="ECO:0000256" key="2">
    <source>
        <dbReference type="SAM" id="SignalP"/>
    </source>
</evidence>
<sequence length="757" mass="84072">MILSSICFLLFLAGANGRLAGALRTERSEPNEGDHTLAPLNNRNGWVNPEDLPPMPQCIAQQDQSVWLRTMTECTERRCTNHFGIICTHHQWLTQLSCLSTKFSPDVIRVYYPYCDRSILAKAQLYQWVGGITGRMWLVDLGDTNELQDLSPESLVKGYAALGVIDKAPACLTGSVSAPSREPFQHVMASCGFTSTIQHTGNAARPWEYNDHLRSMVALDSDTVGYDLVQQHIIDGNYFDKKCFCSSFIINLQNEPCSESAALDLTKERLWINAVCGSASLPENWTDDLKTTQFAYIPVEAWHWPRCVVDMPKQVIGLTDQCATDACEVDSNGYCNVKRAVDRTCFCNNISYDSCGGLCHVFENRIDYVEWLHGLCGSVQGWHGLPDNWRGLALPSPTEMIPWKWTVQPSNDSDISNGRRSGLLDAQEGCPSTEWKLGSIALVNIATIVAVMLVLTRRKDQTTLGDRRNFQPRSWFSKGVLVAAVQLLAIGLNSLVVQHTPGYEDVPVIQLMLLWCSLPRLIWPIILLLGLQPLGARDVSMAASLLFAETILQALSSCYILVTVNYGREHDFYYGRLTIAARGSQATVIYAGALMWLVVVGLALIQLMRALRRINRHAKSGDLRPSYSERPQPTTVKIAEDLTALLQERWAKMTGDVQWLDTPRESEAALLASKGRGHGGAYGTFPAHGQRPRTKVSPEALLYTGAVMFMSLLWVAQWLFWAGFIGLSSEQFCPPRPGSLTAVWVVSSLVSTYIGSL</sequence>
<feature type="chain" id="PRO_5045713711" description="Integral membrane protein" evidence="2">
    <location>
        <begin position="18"/>
        <end position="757"/>
    </location>
</feature>